<proteinExistence type="predicted"/>
<accession>A0A0D8HC73</accession>
<organism evidence="2 3">
    <name type="scientific">Acidithrix ferrooxidans</name>
    <dbReference type="NCBI Taxonomy" id="1280514"/>
    <lineage>
        <taxon>Bacteria</taxon>
        <taxon>Bacillati</taxon>
        <taxon>Actinomycetota</taxon>
        <taxon>Acidimicrobiia</taxon>
        <taxon>Acidimicrobiales</taxon>
        <taxon>Acidimicrobiaceae</taxon>
        <taxon>Acidithrix</taxon>
    </lineage>
</organism>
<protein>
    <submittedName>
        <fullName evidence="2">Uncharacterized protein</fullName>
    </submittedName>
</protein>
<reference evidence="2 3" key="1">
    <citation type="submission" date="2015-01" db="EMBL/GenBank/DDBJ databases">
        <title>Draft genome of the acidophilic iron oxidizer Acidithrix ferrooxidans strain Py-F3.</title>
        <authorList>
            <person name="Poehlein A."/>
            <person name="Eisen S."/>
            <person name="Schloemann M."/>
            <person name="Johnson B.D."/>
            <person name="Daniel R."/>
            <person name="Muehling M."/>
        </authorList>
    </citation>
    <scope>NUCLEOTIDE SEQUENCE [LARGE SCALE GENOMIC DNA]</scope>
    <source>
        <strain evidence="2 3">Py-F3</strain>
    </source>
</reference>
<feature type="transmembrane region" description="Helical" evidence="1">
    <location>
        <begin position="69"/>
        <end position="90"/>
    </location>
</feature>
<dbReference type="EMBL" id="JXYS01000143">
    <property type="protein sequence ID" value="KJF15570.1"/>
    <property type="molecule type" value="Genomic_DNA"/>
</dbReference>
<evidence type="ECO:0000256" key="1">
    <source>
        <dbReference type="SAM" id="Phobius"/>
    </source>
</evidence>
<dbReference type="AlphaFoldDB" id="A0A0D8HC73"/>
<evidence type="ECO:0000313" key="3">
    <source>
        <dbReference type="Proteomes" id="UP000032360"/>
    </source>
</evidence>
<dbReference type="RefSeq" id="WP_052607191.1">
    <property type="nucleotide sequence ID" value="NZ_JXYS01000143.1"/>
</dbReference>
<feature type="transmembrane region" description="Helical" evidence="1">
    <location>
        <begin position="117"/>
        <end position="135"/>
    </location>
</feature>
<gene>
    <name evidence="2" type="ORF">AXFE_35950</name>
</gene>
<keyword evidence="1" id="KW-1133">Transmembrane helix</keyword>
<dbReference type="Proteomes" id="UP000032360">
    <property type="component" value="Unassembled WGS sequence"/>
</dbReference>
<feature type="transmembrane region" description="Helical" evidence="1">
    <location>
        <begin position="45"/>
        <end position="63"/>
    </location>
</feature>
<sequence>MFPQYHEGKRSKGDISSALNHPEDIHQATSEWQPVSRTTASKVEFFVLQVSSVVFAGTVGTSLRPEFGMLQLLGIACIEFFFIGISLRVIKYIRGRTEVRVAEQGIGNNGFMRPRNWRLTIAKAAPLGLYSGIIAADIHPFIAQLGALYIGLIIVGDVILLWQHFLKKM</sequence>
<feature type="transmembrane region" description="Helical" evidence="1">
    <location>
        <begin position="141"/>
        <end position="162"/>
    </location>
</feature>
<comment type="caution">
    <text evidence="2">The sequence shown here is derived from an EMBL/GenBank/DDBJ whole genome shotgun (WGS) entry which is preliminary data.</text>
</comment>
<keyword evidence="1" id="KW-0812">Transmembrane</keyword>
<evidence type="ECO:0000313" key="2">
    <source>
        <dbReference type="EMBL" id="KJF15570.1"/>
    </source>
</evidence>
<keyword evidence="3" id="KW-1185">Reference proteome</keyword>
<name>A0A0D8HC73_9ACTN</name>
<keyword evidence="1" id="KW-0472">Membrane</keyword>